<accession>A0A059FUV3</accession>
<dbReference type="PANTHER" id="PTHR47829:SF1">
    <property type="entry name" value="HAD FAMILY PHOSPHATASE"/>
    <property type="match status" value="1"/>
</dbReference>
<evidence type="ECO:0000259" key="1">
    <source>
        <dbReference type="Pfam" id="PF01636"/>
    </source>
</evidence>
<dbReference type="eggNOG" id="COG3173">
    <property type="taxonomic scope" value="Bacteria"/>
</dbReference>
<dbReference type="PATRIC" id="fig|1280950.3.peg.531"/>
<gene>
    <name evidence="2" type="ORF">HJO_02600</name>
</gene>
<dbReference type="InterPro" id="IPR052898">
    <property type="entry name" value="ACAD10-like"/>
</dbReference>
<name>A0A059FUV3_9PROT</name>
<dbReference type="SUPFAM" id="SSF56112">
    <property type="entry name" value="Protein kinase-like (PK-like)"/>
    <property type="match status" value="1"/>
</dbReference>
<protein>
    <recommendedName>
        <fullName evidence="1">Aminoglycoside phosphotransferase domain-containing protein</fullName>
    </recommendedName>
</protein>
<dbReference type="EMBL" id="ARYK01000001">
    <property type="protein sequence ID" value="KCZ94228.1"/>
    <property type="molecule type" value="Genomic_DNA"/>
</dbReference>
<dbReference type="InterPro" id="IPR002575">
    <property type="entry name" value="Aminoglycoside_PTrfase"/>
</dbReference>
<sequence length="345" mass="38484">MTNRLDDEALIADPSPLVPWFDAQLGGQSRDLTLEKISGGASNSLLRVTRGARQYALRRPPAVSNDKTSHNMDRELRIARALKQTDVPHARLVEGTVDPEWIGGPFLVMDWIDGFTPRDPMPPPFATDPDNRRALGDAVIDALAAISRVDWRAVGLDDFGKPDGFISRQVDRWKGQFERNRTRDLVQLDLIAAWLNANQPRNSTPGLMHGDYSFANVMIAPDTPACVAAVIDWELSTIGDPLVDLGHLLSSWADDTSGPTWAFYIDWHTGFRSRAEAAERYARASGRDVNALPFYMVLALFRLGVILEGSYARYVRGQSDNPRHAAFEQRVPDILNQAVRLIDRN</sequence>
<dbReference type="InterPro" id="IPR011009">
    <property type="entry name" value="Kinase-like_dom_sf"/>
</dbReference>
<evidence type="ECO:0000313" key="3">
    <source>
        <dbReference type="Proteomes" id="UP000025171"/>
    </source>
</evidence>
<dbReference type="Pfam" id="PF01636">
    <property type="entry name" value="APH"/>
    <property type="match status" value="1"/>
</dbReference>
<dbReference type="InterPro" id="IPR041726">
    <property type="entry name" value="ACAD10_11_N"/>
</dbReference>
<dbReference type="AlphaFoldDB" id="A0A059FUV3"/>
<dbReference type="Gene3D" id="3.90.1200.10">
    <property type="match status" value="1"/>
</dbReference>
<keyword evidence="3" id="KW-1185">Reference proteome</keyword>
<dbReference type="OrthoDB" id="3806873at2"/>
<comment type="caution">
    <text evidence="2">The sequence shown here is derived from an EMBL/GenBank/DDBJ whole genome shotgun (WGS) entry which is preliminary data.</text>
</comment>
<dbReference type="Proteomes" id="UP000025171">
    <property type="component" value="Unassembled WGS sequence"/>
</dbReference>
<dbReference type="RefSeq" id="WP_035613224.1">
    <property type="nucleotide sequence ID" value="NZ_ARYK01000001.1"/>
</dbReference>
<dbReference type="Gene3D" id="3.30.200.20">
    <property type="entry name" value="Phosphorylase Kinase, domain 1"/>
    <property type="match status" value="1"/>
</dbReference>
<dbReference type="PANTHER" id="PTHR47829">
    <property type="entry name" value="HYDROLASE, PUTATIVE (AFU_ORTHOLOGUE AFUA_1G12880)-RELATED"/>
    <property type="match status" value="1"/>
</dbReference>
<organism evidence="2 3">
    <name type="scientific">Hyphomonas johnsonii MHS-2</name>
    <dbReference type="NCBI Taxonomy" id="1280950"/>
    <lineage>
        <taxon>Bacteria</taxon>
        <taxon>Pseudomonadati</taxon>
        <taxon>Pseudomonadota</taxon>
        <taxon>Alphaproteobacteria</taxon>
        <taxon>Hyphomonadales</taxon>
        <taxon>Hyphomonadaceae</taxon>
        <taxon>Hyphomonas</taxon>
    </lineage>
</organism>
<proteinExistence type="predicted"/>
<dbReference type="CDD" id="cd05154">
    <property type="entry name" value="ACAD10_11_N-like"/>
    <property type="match status" value="1"/>
</dbReference>
<reference evidence="2 3" key="1">
    <citation type="journal article" date="2014" name="Antonie Van Leeuwenhoek">
        <title>Hyphomonas beringensis sp. nov. and Hyphomonas chukchiensis sp. nov., isolated from surface seawater of the Bering Sea and Chukchi Sea.</title>
        <authorList>
            <person name="Li C."/>
            <person name="Lai Q."/>
            <person name="Li G."/>
            <person name="Dong C."/>
            <person name="Wang J."/>
            <person name="Liao Y."/>
            <person name="Shao Z."/>
        </authorList>
    </citation>
    <scope>NUCLEOTIDE SEQUENCE [LARGE SCALE GENOMIC DNA]</scope>
    <source>
        <strain evidence="2 3">MHS-2</strain>
    </source>
</reference>
<evidence type="ECO:0000313" key="2">
    <source>
        <dbReference type="EMBL" id="KCZ94228.1"/>
    </source>
</evidence>
<feature type="domain" description="Aminoglycoside phosphotransferase" evidence="1">
    <location>
        <begin position="34"/>
        <end position="262"/>
    </location>
</feature>
<dbReference type="STRING" id="1280950.HJO_02600"/>